<comment type="caution">
    <text evidence="6">The sequence shown here is derived from an EMBL/GenBank/DDBJ whole genome shotgun (WGS) entry which is preliminary data.</text>
</comment>
<name>A0ABW4MS15_9BACI</name>
<feature type="domain" description="Beta-xylosidase C-terminal Concanavalin A-like" evidence="5">
    <location>
        <begin position="327"/>
        <end position="515"/>
    </location>
</feature>
<keyword evidence="7" id="KW-1185">Reference proteome</keyword>
<evidence type="ECO:0000256" key="1">
    <source>
        <dbReference type="ARBA" id="ARBA00009865"/>
    </source>
</evidence>
<dbReference type="EMBL" id="JBHUEK010000022">
    <property type="protein sequence ID" value="MFD1779785.1"/>
    <property type="molecule type" value="Genomic_DNA"/>
</dbReference>
<dbReference type="InterPro" id="IPR013320">
    <property type="entry name" value="ConA-like_dom_sf"/>
</dbReference>
<dbReference type="InterPro" id="IPR023296">
    <property type="entry name" value="Glyco_hydro_beta-prop_sf"/>
</dbReference>
<accession>A0ABW4MS15</accession>
<evidence type="ECO:0000256" key="4">
    <source>
        <dbReference type="RuleBase" id="RU361187"/>
    </source>
</evidence>
<evidence type="ECO:0000313" key="6">
    <source>
        <dbReference type="EMBL" id="MFD1779785.1"/>
    </source>
</evidence>
<dbReference type="CDD" id="cd09001">
    <property type="entry name" value="GH43_FsAxh1-like"/>
    <property type="match status" value="1"/>
</dbReference>
<evidence type="ECO:0000256" key="3">
    <source>
        <dbReference type="ARBA" id="ARBA00023295"/>
    </source>
</evidence>
<dbReference type="Proteomes" id="UP001597227">
    <property type="component" value="Unassembled WGS sequence"/>
</dbReference>
<dbReference type="Pfam" id="PF17851">
    <property type="entry name" value="GH43_C2"/>
    <property type="match status" value="1"/>
</dbReference>
<dbReference type="RefSeq" id="WP_388039162.1">
    <property type="nucleotide sequence ID" value="NZ_JBHUEK010000022.1"/>
</dbReference>
<evidence type="ECO:0000256" key="2">
    <source>
        <dbReference type="ARBA" id="ARBA00022801"/>
    </source>
</evidence>
<reference evidence="7" key="1">
    <citation type="journal article" date="2019" name="Int. J. Syst. Evol. Microbiol.">
        <title>The Global Catalogue of Microorganisms (GCM) 10K type strain sequencing project: providing services to taxonomists for standard genome sequencing and annotation.</title>
        <authorList>
            <consortium name="The Broad Institute Genomics Platform"/>
            <consortium name="The Broad Institute Genome Sequencing Center for Infectious Disease"/>
            <person name="Wu L."/>
            <person name="Ma J."/>
        </authorList>
    </citation>
    <scope>NUCLEOTIDE SEQUENCE [LARGE SCALE GENOMIC DNA]</scope>
    <source>
        <strain evidence="7">CCUG 15531</strain>
    </source>
</reference>
<dbReference type="GO" id="GO:0016787">
    <property type="term" value="F:hydrolase activity"/>
    <property type="evidence" value="ECO:0007669"/>
    <property type="project" value="UniProtKB-KW"/>
</dbReference>
<dbReference type="InterPro" id="IPR051795">
    <property type="entry name" value="Glycosyl_Hydrlase_43"/>
</dbReference>
<dbReference type="Gene3D" id="2.115.10.20">
    <property type="entry name" value="Glycosyl hydrolase domain, family 43"/>
    <property type="match status" value="1"/>
</dbReference>
<dbReference type="SUPFAM" id="SSF49899">
    <property type="entry name" value="Concanavalin A-like lectins/glucanases"/>
    <property type="match status" value="1"/>
</dbReference>
<dbReference type="Gene3D" id="2.60.120.200">
    <property type="match status" value="1"/>
</dbReference>
<sequence length="517" mass="58919">MTEAKKSVADRIVWQADLENGFYQNPILHADYSDPDVVRVGKDYYMVSSSFHMSPCLPILHSTDLVNWKIINHVAQTLPYASYDKPRHGEGVWAPSIRYHEGKFWVFFSAPDEGIFMSTAVDPAGEWTPLHLVKKVKGWIDPCPFWDDDGQAYLVNAFAKSRTGFKSILHVSRMKPDGTELLDEGVHVFDGTKHHPTIEGPKFYKRNGYYYIFAPAGGVPTGWQTILRSRNIFGPYEDKIVLHQGNTNINGPHQGGWVETETGESWFLHFQDKEAYGRIVHLQPMHWVNDWPVMGQNQNDAGIGEPVIQWEKPKAQVSSEVVVPDMSDDFTSDTLGLQWQWQANRKSHWYKLKDQSLRLYAVGHSGETNLYHIPNVMTQKFPAETFKVTTKLTFSPEFNEDHSGLIVLGEQYASIEVRKLENQLGVFYVTGDEKELQNVQCIGKIKGNELFLHVEVNEGAICRFSFSEDGISFVQAEDIFEATPGKWVGAQIGIYCYNDNRENSNGYADFDYFSVHK</sequence>
<dbReference type="InterPro" id="IPR006710">
    <property type="entry name" value="Glyco_hydro_43"/>
</dbReference>
<dbReference type="Pfam" id="PF04616">
    <property type="entry name" value="Glyco_hydro_43"/>
    <property type="match status" value="1"/>
</dbReference>
<keyword evidence="3 4" id="KW-0326">Glycosidase</keyword>
<keyword evidence="2 4" id="KW-0378">Hydrolase</keyword>
<comment type="similarity">
    <text evidence="1 4">Belongs to the glycosyl hydrolase 43 family.</text>
</comment>
<evidence type="ECO:0000259" key="5">
    <source>
        <dbReference type="Pfam" id="PF17851"/>
    </source>
</evidence>
<dbReference type="SUPFAM" id="SSF75005">
    <property type="entry name" value="Arabinanase/levansucrase/invertase"/>
    <property type="match status" value="1"/>
</dbReference>
<proteinExistence type="inferred from homology"/>
<dbReference type="PANTHER" id="PTHR42812">
    <property type="entry name" value="BETA-XYLOSIDASE"/>
    <property type="match status" value="1"/>
</dbReference>
<dbReference type="PANTHER" id="PTHR42812:SF12">
    <property type="entry name" value="BETA-XYLOSIDASE-RELATED"/>
    <property type="match status" value="1"/>
</dbReference>
<protein>
    <submittedName>
        <fullName evidence="6">Glycoside hydrolase 43 family protein</fullName>
    </submittedName>
</protein>
<gene>
    <name evidence="6" type="ORF">ACFSFW_14055</name>
</gene>
<evidence type="ECO:0000313" key="7">
    <source>
        <dbReference type="Proteomes" id="UP001597227"/>
    </source>
</evidence>
<organism evidence="6 7">
    <name type="scientific">Fredinandcohnia salidurans</name>
    <dbReference type="NCBI Taxonomy" id="2595041"/>
    <lineage>
        <taxon>Bacteria</taxon>
        <taxon>Bacillati</taxon>
        <taxon>Bacillota</taxon>
        <taxon>Bacilli</taxon>
        <taxon>Bacillales</taxon>
        <taxon>Bacillaceae</taxon>
        <taxon>Fredinandcohnia</taxon>
    </lineage>
</organism>
<dbReference type="InterPro" id="IPR041542">
    <property type="entry name" value="GH43_C2"/>
</dbReference>